<gene>
    <name evidence="2" type="ORF">CBOVIS_LOCUS8962</name>
</gene>
<dbReference type="Proteomes" id="UP000494206">
    <property type="component" value="Unassembled WGS sequence"/>
</dbReference>
<proteinExistence type="predicted"/>
<dbReference type="GO" id="GO:0044528">
    <property type="term" value="P:regulation of mitochondrial mRNA stability"/>
    <property type="evidence" value="ECO:0007669"/>
    <property type="project" value="InterPro"/>
</dbReference>
<dbReference type="AlphaFoldDB" id="A0A8S1F2H7"/>
<name>A0A8S1F2H7_9PELO</name>
<dbReference type="InterPro" id="IPR010622">
    <property type="entry name" value="FAST_Leu-rich"/>
</dbReference>
<accession>A0A8S1F2H7</accession>
<dbReference type="EMBL" id="CADEPM010000005">
    <property type="protein sequence ID" value="CAB3406968.1"/>
    <property type="molecule type" value="Genomic_DNA"/>
</dbReference>
<evidence type="ECO:0000313" key="3">
    <source>
        <dbReference type="Proteomes" id="UP000494206"/>
    </source>
</evidence>
<organism evidence="2 3">
    <name type="scientific">Caenorhabditis bovis</name>
    <dbReference type="NCBI Taxonomy" id="2654633"/>
    <lineage>
        <taxon>Eukaryota</taxon>
        <taxon>Metazoa</taxon>
        <taxon>Ecdysozoa</taxon>
        <taxon>Nematoda</taxon>
        <taxon>Chromadorea</taxon>
        <taxon>Rhabditida</taxon>
        <taxon>Rhabditina</taxon>
        <taxon>Rhabditomorpha</taxon>
        <taxon>Rhabditoidea</taxon>
        <taxon>Rhabditidae</taxon>
        <taxon>Peloderinae</taxon>
        <taxon>Caenorhabditis</taxon>
    </lineage>
</organism>
<comment type="caution">
    <text evidence="2">The sequence shown here is derived from an EMBL/GenBank/DDBJ whole genome shotgun (WGS) entry which is preliminary data.</text>
</comment>
<feature type="domain" description="FAST kinase leucine-rich" evidence="1">
    <location>
        <begin position="247"/>
        <end position="295"/>
    </location>
</feature>
<sequence>MLNHSLTVQHTAICQFRGMAAVVAKKNLGIEEFAIEELNSVPFENLMMLLTHSDKLEPILMERIIEHIEKRVKNELDKPSELLTLLNHTPKEVWFDKSHVVQKCEQLAPYMNLGEQCALLKHLAVRKQRNKLLMRILANFISESPNCLSVSQIVTVVTACSTLSFYSEKLLRKVSNDIAMNSNVIRKWSDVIQITDSFVRMRYGKEKTWSTLIRWATQNESEASIDELGRFVTVLARIGVSDGKPLARIMKKKLNRYKVRLPATWLNAVYSLAYFQELDAVIVDSVLNKSFVQQIMENSHEKIDRLRKAMTLLMINKCARVDLPSYDGPTVSREFFEQFGIQFGPESIKHAIQLKYTHKNTEHTELFLKNLFKIAPQDTHCRHADIEKCGVLVDGYVLPDPNKIDRLVSVNQWGDRKPRPILFFGWMHTKQEIESNGESALLGPDQLGLRLLRAQGYDPIVVFKSEFDFCANDLEKLNLLREKIHGKL</sequence>
<keyword evidence="3" id="KW-1185">Reference proteome</keyword>
<evidence type="ECO:0000313" key="2">
    <source>
        <dbReference type="EMBL" id="CAB3406968.1"/>
    </source>
</evidence>
<evidence type="ECO:0000259" key="1">
    <source>
        <dbReference type="Pfam" id="PF06743"/>
    </source>
</evidence>
<protein>
    <recommendedName>
        <fullName evidence="1">FAST kinase leucine-rich domain-containing protein</fullName>
    </recommendedName>
</protein>
<dbReference type="OrthoDB" id="5877528at2759"/>
<reference evidence="2 3" key="1">
    <citation type="submission" date="2020-04" db="EMBL/GenBank/DDBJ databases">
        <authorList>
            <person name="Laetsch R D."/>
            <person name="Stevens L."/>
            <person name="Kumar S."/>
            <person name="Blaxter L. M."/>
        </authorList>
    </citation>
    <scope>NUCLEOTIDE SEQUENCE [LARGE SCALE GENOMIC DNA]</scope>
</reference>
<dbReference type="Pfam" id="PF06743">
    <property type="entry name" value="FAST_1"/>
    <property type="match status" value="1"/>
</dbReference>